<gene>
    <name evidence="7" type="primary">prfC_34</name>
    <name evidence="7" type="ORF">SDC9_188802</name>
</gene>
<keyword evidence="3" id="KW-0547">Nucleotide-binding</keyword>
<protein>
    <submittedName>
        <fullName evidence="7">Peptide chain release factor 3</fullName>
    </submittedName>
</protein>
<dbReference type="AlphaFoldDB" id="A0A645HQX5"/>
<evidence type="ECO:0000259" key="6">
    <source>
        <dbReference type="Pfam" id="PF16658"/>
    </source>
</evidence>
<dbReference type="InterPro" id="IPR038467">
    <property type="entry name" value="RF3_dom_3_sf"/>
</dbReference>
<dbReference type="GO" id="GO:0003924">
    <property type="term" value="F:GTPase activity"/>
    <property type="evidence" value="ECO:0007669"/>
    <property type="project" value="InterPro"/>
</dbReference>
<evidence type="ECO:0000256" key="1">
    <source>
        <dbReference type="ARBA" id="ARBA00004496"/>
    </source>
</evidence>
<keyword evidence="4" id="KW-0648">Protein biosynthesis</keyword>
<evidence type="ECO:0000256" key="3">
    <source>
        <dbReference type="ARBA" id="ARBA00022741"/>
    </source>
</evidence>
<evidence type="ECO:0000256" key="5">
    <source>
        <dbReference type="ARBA" id="ARBA00023134"/>
    </source>
</evidence>
<evidence type="ECO:0000256" key="2">
    <source>
        <dbReference type="ARBA" id="ARBA00022490"/>
    </source>
</evidence>
<keyword evidence="5" id="KW-0342">GTP-binding</keyword>
<organism evidence="7">
    <name type="scientific">bioreactor metagenome</name>
    <dbReference type="NCBI Taxonomy" id="1076179"/>
    <lineage>
        <taxon>unclassified sequences</taxon>
        <taxon>metagenomes</taxon>
        <taxon>ecological metagenomes</taxon>
    </lineage>
</organism>
<dbReference type="GO" id="GO:0005525">
    <property type="term" value="F:GTP binding"/>
    <property type="evidence" value="ECO:0007669"/>
    <property type="project" value="UniProtKB-KW"/>
</dbReference>
<dbReference type="SUPFAM" id="SSF54980">
    <property type="entry name" value="EF-G C-terminal domain-like"/>
    <property type="match status" value="1"/>
</dbReference>
<comment type="caution">
    <text evidence="7">The sequence shown here is derived from an EMBL/GenBank/DDBJ whole genome shotgun (WGS) entry which is preliminary data.</text>
</comment>
<evidence type="ECO:0000313" key="7">
    <source>
        <dbReference type="EMBL" id="MPN41260.1"/>
    </source>
</evidence>
<name>A0A645HQX5_9ZZZZ</name>
<reference evidence="7" key="1">
    <citation type="submission" date="2019-08" db="EMBL/GenBank/DDBJ databases">
        <authorList>
            <person name="Kucharzyk K."/>
            <person name="Murdoch R.W."/>
            <person name="Higgins S."/>
            <person name="Loffler F."/>
        </authorList>
    </citation>
    <scope>NUCLEOTIDE SEQUENCE</scope>
</reference>
<sequence>MKVTPKNVMKQKSFHKGVQQLVQEGAIQLYKTYHTEDYILGAVGQLQFEVFQYRLLHEYNAEVEMTPMGSKIARWIDPEDLDPNMSSSRNLLCRDRFGNPVFLFENQFAMRWFEDKYPEVKLTALL</sequence>
<dbReference type="EMBL" id="VSSQ01098191">
    <property type="protein sequence ID" value="MPN41260.1"/>
    <property type="molecule type" value="Genomic_DNA"/>
</dbReference>
<dbReference type="Gene3D" id="3.30.70.3280">
    <property type="entry name" value="Peptide chain release factor 3, domain III"/>
    <property type="match status" value="1"/>
</dbReference>
<proteinExistence type="predicted"/>
<dbReference type="PANTHER" id="PTHR43556">
    <property type="entry name" value="PEPTIDE CHAIN RELEASE FACTOR RF3"/>
    <property type="match status" value="1"/>
</dbReference>
<dbReference type="FunFam" id="3.30.70.3280:FF:000001">
    <property type="entry name" value="Peptide chain release factor 3"/>
    <property type="match status" value="1"/>
</dbReference>
<dbReference type="InterPro" id="IPR035647">
    <property type="entry name" value="EFG_III/V"/>
</dbReference>
<feature type="domain" description="Peptide chain release factor 3 C-terminal" evidence="6">
    <location>
        <begin position="2"/>
        <end position="113"/>
    </location>
</feature>
<keyword evidence="2" id="KW-0963">Cytoplasm</keyword>
<dbReference type="GO" id="GO:0005829">
    <property type="term" value="C:cytosol"/>
    <property type="evidence" value="ECO:0007669"/>
    <property type="project" value="TreeGrafter"/>
</dbReference>
<dbReference type="PANTHER" id="PTHR43556:SF2">
    <property type="entry name" value="PEPTIDE CHAIN RELEASE FACTOR RF3"/>
    <property type="match status" value="1"/>
</dbReference>
<dbReference type="InterPro" id="IPR004548">
    <property type="entry name" value="PrfC"/>
</dbReference>
<dbReference type="GO" id="GO:0016150">
    <property type="term" value="F:translation release factor activity, codon nonspecific"/>
    <property type="evidence" value="ECO:0007669"/>
    <property type="project" value="TreeGrafter"/>
</dbReference>
<comment type="subcellular location">
    <subcellularLocation>
        <location evidence="1">Cytoplasm</location>
    </subcellularLocation>
</comment>
<accession>A0A645HQX5</accession>
<evidence type="ECO:0000256" key="4">
    <source>
        <dbReference type="ARBA" id="ARBA00022917"/>
    </source>
</evidence>
<dbReference type="Pfam" id="PF16658">
    <property type="entry name" value="RF3_C"/>
    <property type="match status" value="1"/>
</dbReference>
<dbReference type="InterPro" id="IPR032090">
    <property type="entry name" value="RF3_C"/>
</dbReference>